<dbReference type="PROSITE" id="PS50088">
    <property type="entry name" value="ANK_REPEAT"/>
    <property type="match status" value="1"/>
</dbReference>
<evidence type="ECO:0000256" key="2">
    <source>
        <dbReference type="ARBA" id="ARBA00023043"/>
    </source>
</evidence>
<dbReference type="Pfam" id="PF12796">
    <property type="entry name" value="Ank_2"/>
    <property type="match status" value="2"/>
</dbReference>
<dbReference type="Proteomes" id="UP000193642">
    <property type="component" value="Unassembled WGS sequence"/>
</dbReference>
<dbReference type="InterPro" id="IPR001810">
    <property type="entry name" value="F-box_dom"/>
</dbReference>
<accession>A0A1Y2C4G5</accession>
<protein>
    <submittedName>
        <fullName evidence="5">Ankyrin</fullName>
    </submittedName>
</protein>
<dbReference type="AlphaFoldDB" id="A0A1Y2C4G5"/>
<dbReference type="PANTHER" id="PTHR24198">
    <property type="entry name" value="ANKYRIN REPEAT AND PROTEIN KINASE DOMAIN-CONTAINING PROTEIN"/>
    <property type="match status" value="1"/>
</dbReference>
<sequence>MKVCRTTIASLPSELVQQIVHSLPIDGHLLEVGLISKTFAATVFQDIASARQHFKHLMKSSGESCIKYVGYLKLPVNYKAAVYGEILMADDWPSVDYMGIYDQSLNLMWYERWKVTKAGVSFDIMSRLLQTKYFNVHCQEERALRWAARKDELDIVKFLVEKYDADVTAQDNYALHTVATEKDCSIQMIEYLLSHPKVDPSVGGSAVLARVIQRNLVSIVIRLLSDPRVDPSTHGNLAIRVAVESGNIDIVKLLLADPRVNPSDHGNYAFLKACENGLHEIALLLLKDHACTLWVCEIVGMLLEDPRVDPSAFNNAALKDACAFGRIEIVKMILAHPHPGVNPAADLQSPLRLAAANGHLDVVELLLSYPNVNPSVLENEAYNKASNNGHFKVAELLATDKRVYAQMMESCELSDLDDDSYCSLTK</sequence>
<dbReference type="InterPro" id="IPR002110">
    <property type="entry name" value="Ankyrin_rpt"/>
</dbReference>
<evidence type="ECO:0000313" key="6">
    <source>
        <dbReference type="Proteomes" id="UP000193642"/>
    </source>
</evidence>
<evidence type="ECO:0000313" key="5">
    <source>
        <dbReference type="EMBL" id="ORY41923.1"/>
    </source>
</evidence>
<feature type="repeat" description="ANK" evidence="3">
    <location>
        <begin position="346"/>
        <end position="368"/>
    </location>
</feature>
<reference evidence="5 6" key="1">
    <citation type="submission" date="2016-07" db="EMBL/GenBank/DDBJ databases">
        <title>Pervasive Adenine N6-methylation of Active Genes in Fungi.</title>
        <authorList>
            <consortium name="DOE Joint Genome Institute"/>
            <person name="Mondo S.J."/>
            <person name="Dannebaum R.O."/>
            <person name="Kuo R.C."/>
            <person name="Labutti K."/>
            <person name="Haridas S."/>
            <person name="Kuo A."/>
            <person name="Salamov A."/>
            <person name="Ahrendt S.R."/>
            <person name="Lipzen A."/>
            <person name="Sullivan W."/>
            <person name="Andreopoulos W.B."/>
            <person name="Clum A."/>
            <person name="Lindquist E."/>
            <person name="Daum C."/>
            <person name="Ramamoorthy G.K."/>
            <person name="Gryganskyi A."/>
            <person name="Culley D."/>
            <person name="Magnuson J.K."/>
            <person name="James T.Y."/>
            <person name="O'Malley M.A."/>
            <person name="Stajich J.E."/>
            <person name="Spatafora J.W."/>
            <person name="Visel A."/>
            <person name="Grigoriev I.V."/>
        </authorList>
    </citation>
    <scope>NUCLEOTIDE SEQUENCE [LARGE SCALE GENOMIC DNA]</scope>
    <source>
        <strain evidence="5 6">JEL800</strain>
    </source>
</reference>
<evidence type="ECO:0000256" key="3">
    <source>
        <dbReference type="PROSITE-ProRule" id="PRU00023"/>
    </source>
</evidence>
<keyword evidence="2 3" id="KW-0040">ANK repeat</keyword>
<dbReference type="PROSITE" id="PS50297">
    <property type="entry name" value="ANK_REP_REGION"/>
    <property type="match status" value="1"/>
</dbReference>
<name>A0A1Y2C4G5_9FUNG</name>
<dbReference type="OrthoDB" id="2163089at2759"/>
<keyword evidence="1" id="KW-0677">Repeat</keyword>
<dbReference type="PANTHER" id="PTHR24198:SF165">
    <property type="entry name" value="ANKYRIN REPEAT-CONTAINING PROTEIN-RELATED"/>
    <property type="match status" value="1"/>
</dbReference>
<dbReference type="InterPro" id="IPR036770">
    <property type="entry name" value="Ankyrin_rpt-contain_sf"/>
</dbReference>
<dbReference type="Pfam" id="PF00023">
    <property type="entry name" value="Ank"/>
    <property type="match status" value="1"/>
</dbReference>
<gene>
    <name evidence="5" type="ORF">BCR33DRAFT_718575</name>
</gene>
<feature type="domain" description="F-box" evidence="4">
    <location>
        <begin position="5"/>
        <end position="57"/>
    </location>
</feature>
<dbReference type="PROSITE" id="PS50181">
    <property type="entry name" value="FBOX"/>
    <property type="match status" value="1"/>
</dbReference>
<dbReference type="EMBL" id="MCGO01000030">
    <property type="protein sequence ID" value="ORY41923.1"/>
    <property type="molecule type" value="Genomic_DNA"/>
</dbReference>
<evidence type="ECO:0000259" key="4">
    <source>
        <dbReference type="PROSITE" id="PS50181"/>
    </source>
</evidence>
<dbReference type="Gene3D" id="1.25.40.20">
    <property type="entry name" value="Ankyrin repeat-containing domain"/>
    <property type="match status" value="2"/>
</dbReference>
<comment type="caution">
    <text evidence="5">The sequence shown here is derived from an EMBL/GenBank/DDBJ whole genome shotgun (WGS) entry which is preliminary data.</text>
</comment>
<proteinExistence type="predicted"/>
<organism evidence="5 6">
    <name type="scientific">Rhizoclosmatium globosum</name>
    <dbReference type="NCBI Taxonomy" id="329046"/>
    <lineage>
        <taxon>Eukaryota</taxon>
        <taxon>Fungi</taxon>
        <taxon>Fungi incertae sedis</taxon>
        <taxon>Chytridiomycota</taxon>
        <taxon>Chytridiomycota incertae sedis</taxon>
        <taxon>Chytridiomycetes</taxon>
        <taxon>Chytridiales</taxon>
        <taxon>Chytriomycetaceae</taxon>
        <taxon>Rhizoclosmatium</taxon>
    </lineage>
</organism>
<keyword evidence="6" id="KW-1185">Reference proteome</keyword>
<dbReference type="SMART" id="SM00248">
    <property type="entry name" value="ANK"/>
    <property type="match status" value="6"/>
</dbReference>
<evidence type="ECO:0000256" key="1">
    <source>
        <dbReference type="ARBA" id="ARBA00022737"/>
    </source>
</evidence>
<dbReference type="SUPFAM" id="SSF48403">
    <property type="entry name" value="Ankyrin repeat"/>
    <property type="match status" value="1"/>
</dbReference>